<feature type="compositionally biased region" description="Basic and acidic residues" evidence="1">
    <location>
        <begin position="27"/>
        <end position="39"/>
    </location>
</feature>
<evidence type="ECO:0000313" key="2">
    <source>
        <dbReference type="EMBL" id="KAL0957557.1"/>
    </source>
</evidence>
<gene>
    <name evidence="2" type="ORF">HGRIS_001344</name>
</gene>
<dbReference type="EMBL" id="JASNQZ010000005">
    <property type="protein sequence ID" value="KAL0957557.1"/>
    <property type="molecule type" value="Genomic_DNA"/>
</dbReference>
<dbReference type="Proteomes" id="UP001556367">
    <property type="component" value="Unassembled WGS sequence"/>
</dbReference>
<organism evidence="2 3">
    <name type="scientific">Hohenbuehelia grisea</name>
    <dbReference type="NCBI Taxonomy" id="104357"/>
    <lineage>
        <taxon>Eukaryota</taxon>
        <taxon>Fungi</taxon>
        <taxon>Dikarya</taxon>
        <taxon>Basidiomycota</taxon>
        <taxon>Agaricomycotina</taxon>
        <taxon>Agaricomycetes</taxon>
        <taxon>Agaricomycetidae</taxon>
        <taxon>Agaricales</taxon>
        <taxon>Pleurotineae</taxon>
        <taxon>Pleurotaceae</taxon>
        <taxon>Hohenbuehelia</taxon>
    </lineage>
</organism>
<feature type="region of interest" description="Disordered" evidence="1">
    <location>
        <begin position="1"/>
        <end position="46"/>
    </location>
</feature>
<evidence type="ECO:0000313" key="3">
    <source>
        <dbReference type="Proteomes" id="UP001556367"/>
    </source>
</evidence>
<evidence type="ECO:0000256" key="1">
    <source>
        <dbReference type="SAM" id="MobiDB-lite"/>
    </source>
</evidence>
<sequence length="58" mass="6019">MCTSGAKAAALKITDPEPPSVSAEFSKAADPKALKESGLTRRSVPRAGALHISKTVLR</sequence>
<name>A0ABR3JQF0_9AGAR</name>
<accession>A0ABR3JQF0</accession>
<protein>
    <submittedName>
        <fullName evidence="2">Uncharacterized protein</fullName>
    </submittedName>
</protein>
<comment type="caution">
    <text evidence="2">The sequence shown here is derived from an EMBL/GenBank/DDBJ whole genome shotgun (WGS) entry which is preliminary data.</text>
</comment>
<keyword evidence="3" id="KW-1185">Reference proteome</keyword>
<reference evidence="3" key="1">
    <citation type="submission" date="2024-06" db="EMBL/GenBank/DDBJ databases">
        <title>Multi-omics analyses provide insights into the biosynthesis of the anticancer antibiotic pleurotin in Hohenbuehelia grisea.</title>
        <authorList>
            <person name="Weaver J.A."/>
            <person name="Alberti F."/>
        </authorList>
    </citation>
    <scope>NUCLEOTIDE SEQUENCE [LARGE SCALE GENOMIC DNA]</scope>
    <source>
        <strain evidence="3">T-177</strain>
    </source>
</reference>
<proteinExistence type="predicted"/>